<dbReference type="CDD" id="cd00063">
    <property type="entry name" value="FN3"/>
    <property type="match status" value="1"/>
</dbReference>
<feature type="domain" description="Fibronectin type-III" evidence="2">
    <location>
        <begin position="30"/>
        <end position="109"/>
    </location>
</feature>
<protein>
    <submittedName>
        <fullName evidence="3">45W antigen ToW4</fullName>
    </submittedName>
</protein>
<proteinExistence type="predicted"/>
<feature type="domain" description="Fibronectin type-III" evidence="2">
    <location>
        <begin position="126"/>
        <end position="207"/>
    </location>
</feature>
<sequence>MASQLHLILLVTSLLALDYKESIRTLAVRLPALGTFQWGPLFSDRIGLGWDPEEFDAFQGDLMITAVATSGSKSQVTDGANLNEGSVTLMGLTPNSSYVVTVTANLGENTTLVLRKTIHTPANGTEPPPIYFYWGPVTNESIRLSWDQLDLEDISNAIITLTAEMASNPRVEHSESARIGVGEVTVYGLKPGTLYIMTATALIDGQQFFNSTRDIRTLDTGHGEVTVVTTSGSGIASAILGLLLTCMALVLA</sequence>
<organism evidence="3">
    <name type="scientific">Taenia ovis</name>
    <name type="common">Sheep tapeworm</name>
    <name type="synonym">Cysticercus ovis</name>
    <dbReference type="NCBI Taxonomy" id="6203"/>
    <lineage>
        <taxon>Eukaryota</taxon>
        <taxon>Metazoa</taxon>
        <taxon>Spiralia</taxon>
        <taxon>Lophotrochozoa</taxon>
        <taxon>Platyhelminthes</taxon>
        <taxon>Cestoda</taxon>
        <taxon>Eucestoda</taxon>
        <taxon>Cyclophyllidea</taxon>
        <taxon>Taeniidae</taxon>
        <taxon>Taenia</taxon>
    </lineage>
</organism>
<dbReference type="AlphaFoldDB" id="Q94809"/>
<evidence type="ECO:0000313" key="3">
    <source>
        <dbReference type="EMBL" id="AAC47531.1"/>
    </source>
</evidence>
<accession>Q94809</accession>
<gene>
    <name evidence="3" type="primary">ToW4</name>
</gene>
<keyword evidence="1" id="KW-0732">Signal</keyword>
<dbReference type="EMBL" id="U75741">
    <property type="protein sequence ID" value="AAC47531.1"/>
    <property type="molecule type" value="Genomic_DNA"/>
</dbReference>
<feature type="signal peptide" evidence="1">
    <location>
        <begin position="1"/>
        <end position="16"/>
    </location>
</feature>
<feature type="chain" id="PRO_5004320304" evidence="1">
    <location>
        <begin position="17"/>
        <end position="252"/>
    </location>
</feature>
<dbReference type="SMART" id="SM00060">
    <property type="entry name" value="FN3"/>
    <property type="match status" value="2"/>
</dbReference>
<dbReference type="Gene3D" id="2.60.40.10">
    <property type="entry name" value="Immunoglobulins"/>
    <property type="match status" value="1"/>
</dbReference>
<evidence type="ECO:0000259" key="2">
    <source>
        <dbReference type="SMART" id="SM00060"/>
    </source>
</evidence>
<dbReference type="InterPro" id="IPR003961">
    <property type="entry name" value="FN3_dom"/>
</dbReference>
<dbReference type="InterPro" id="IPR036116">
    <property type="entry name" value="FN3_sf"/>
</dbReference>
<evidence type="ECO:0000256" key="1">
    <source>
        <dbReference type="SAM" id="SignalP"/>
    </source>
</evidence>
<name>Q94809_TAEOV</name>
<reference evidence="3" key="1">
    <citation type="journal article" date="1997" name="Mol. Biochem. Parasitol.">
        <title>Sequence analysis of a gene family encoding Taenia ovis vaccine antigens expressed during embryogenesis of eggs.</title>
        <authorList>
            <person name="Waterkeyn J."/>
            <person name="Gauci C."/>
            <person name="Cowman A."/>
            <person name="Lightowlers M."/>
        </authorList>
    </citation>
    <scope>NUCLEOTIDE SEQUENCE</scope>
    <source>
        <strain evidence="3">beta</strain>
    </source>
</reference>
<dbReference type="InterPro" id="IPR013783">
    <property type="entry name" value="Ig-like_fold"/>
</dbReference>
<dbReference type="SUPFAM" id="SSF49265">
    <property type="entry name" value="Fibronectin type III"/>
    <property type="match status" value="1"/>
</dbReference>